<feature type="signal peptide" evidence="1">
    <location>
        <begin position="1"/>
        <end position="28"/>
    </location>
</feature>
<keyword evidence="1" id="KW-0732">Signal</keyword>
<comment type="caution">
    <text evidence="2">The sequence shown here is derived from an EMBL/GenBank/DDBJ whole genome shotgun (WGS) entry which is preliminary data.</text>
</comment>
<evidence type="ECO:0008006" key="4">
    <source>
        <dbReference type="Google" id="ProtNLM"/>
    </source>
</evidence>
<evidence type="ECO:0000313" key="2">
    <source>
        <dbReference type="EMBL" id="MBR7829245.1"/>
    </source>
</evidence>
<dbReference type="InterPro" id="IPR011050">
    <property type="entry name" value="Pectin_lyase_fold/virulence"/>
</dbReference>
<dbReference type="SUPFAM" id="SSF51126">
    <property type="entry name" value="Pectin lyase-like"/>
    <property type="match status" value="1"/>
</dbReference>
<accession>A0A941II46</accession>
<name>A0A941II46_9ACTN</name>
<dbReference type="RefSeq" id="WP_212520380.1">
    <property type="nucleotide sequence ID" value="NZ_JAGSOH010000079.1"/>
</dbReference>
<organism evidence="2 3">
    <name type="scientific">Actinospica acidithermotolerans</name>
    <dbReference type="NCBI Taxonomy" id="2828514"/>
    <lineage>
        <taxon>Bacteria</taxon>
        <taxon>Bacillati</taxon>
        <taxon>Actinomycetota</taxon>
        <taxon>Actinomycetes</taxon>
        <taxon>Catenulisporales</taxon>
        <taxon>Actinospicaceae</taxon>
        <taxon>Actinospica</taxon>
    </lineage>
</organism>
<feature type="chain" id="PRO_5037819747" description="PKD domain-containing protein" evidence="1">
    <location>
        <begin position="29"/>
        <end position="852"/>
    </location>
</feature>
<protein>
    <recommendedName>
        <fullName evidence="4">PKD domain-containing protein</fullName>
    </recommendedName>
</protein>
<proteinExistence type="predicted"/>
<dbReference type="InterPro" id="IPR012334">
    <property type="entry name" value="Pectin_lyas_fold"/>
</dbReference>
<dbReference type="Gene3D" id="2.160.20.10">
    <property type="entry name" value="Single-stranded right-handed beta-helix, Pectin lyase-like"/>
    <property type="match status" value="1"/>
</dbReference>
<dbReference type="Proteomes" id="UP000676325">
    <property type="component" value="Unassembled WGS sequence"/>
</dbReference>
<reference evidence="2" key="1">
    <citation type="submission" date="2021-04" db="EMBL/GenBank/DDBJ databases">
        <title>Genome based classification of Actinospica acidithermotolerans sp. nov., an actinobacterium isolated from an Indonesian hot spring.</title>
        <authorList>
            <person name="Kusuma A.B."/>
            <person name="Putra K.E."/>
            <person name="Nafisah S."/>
            <person name="Loh J."/>
            <person name="Nouioui I."/>
            <person name="Goodfellow M."/>
        </authorList>
    </citation>
    <scope>NUCLEOTIDE SEQUENCE</scope>
    <source>
        <strain evidence="2">MGRD01-02</strain>
    </source>
</reference>
<evidence type="ECO:0000256" key="1">
    <source>
        <dbReference type="SAM" id="SignalP"/>
    </source>
</evidence>
<dbReference type="EMBL" id="JAGSOH010000079">
    <property type="protein sequence ID" value="MBR7829245.1"/>
    <property type="molecule type" value="Genomic_DNA"/>
</dbReference>
<evidence type="ECO:0000313" key="3">
    <source>
        <dbReference type="Proteomes" id="UP000676325"/>
    </source>
</evidence>
<dbReference type="AlphaFoldDB" id="A0A941II46"/>
<keyword evidence="3" id="KW-1185">Reference proteome</keyword>
<sequence>MRKRIAAAVTAALLPMAGAVTVPMTASAAAGGTLYVDKMSPYCSDTGAGAGAAATPYCTIQAAANAATAGDTVQIFGGAANAVAYGENVTITHSGSAGAPITFESVGLRSIVGGLGKSNTLAVKGASYVNLVGFNAGSVDLQNASHVMLTKSIVQSLTVEKGSSSVSIERDDLASVTVASGVSGTDLATNIIQTSSACCGVSVVGATGTDIVNNSIDVVNYPSASFAGISVTGGASGTSIENNVIWGNTEGLPELLVDASSAAGTNEGYNILDLNGTNSSVPYSWAGTTYTTLASFQVASAQGTADLVEDAFTVSSTSDLLTSDDPAVGSANSAAPGLPATDFYGNTWTDDTAVTSTGAGPETYYDRGAVNLAEYNNATVNAAIDEQSVAADIDVSGLLLGSTGTITLNWGDGSAAVTAFTNNGATYFTDYSDLVQLHEYASVGTYTITATIVDVSGTRTFTTQITTGGSTYVPVTPKRVLDTRAPIGVATAGKVIAGHSIAVDVVSGVSGAPAASTITAVVLNVTVTQPVAGGFVSAYPDGTAVPKSSNLNFTTNETVPNLTTVMIGLDGKVDLYATATTHLVADVEGYYVASAAGAGYHPTSPTRVLDTRKGTGAPAQAIGPGKSITLKLAGTGPIPASGVTAVAMNVTATQPSTGGVIIAYPAGGSTPNVSNVNYSTGETVPNMAIVKLGTGGAVEFTNSSKGTVQLVVDVSGYYTTTGGDAFVPMTPWRALDTRNGTGQETSKPIAAAANAQAVWWFDDEFDASGYWSGGPQDAAGLVLNVTVTQPTAPGVLIAYAGSSVPTASNINFSAGETVPAMVMVGTIDDDTSLYNQSKGTTQVVADVFGYFS</sequence>
<gene>
    <name evidence="2" type="ORF">KDK95_23255</name>
</gene>